<protein>
    <submittedName>
        <fullName evidence="9">Hydrogenase</fullName>
    </submittedName>
</protein>
<feature type="transmembrane region" description="Helical" evidence="7">
    <location>
        <begin position="143"/>
        <end position="167"/>
    </location>
</feature>
<dbReference type="InterPro" id="IPR035906">
    <property type="entry name" value="MetI-like_sf"/>
</dbReference>
<evidence type="ECO:0000259" key="8">
    <source>
        <dbReference type="PROSITE" id="PS50928"/>
    </source>
</evidence>
<keyword evidence="4 7" id="KW-0812">Transmembrane</keyword>
<comment type="caution">
    <text evidence="9">The sequence shown here is derived from an EMBL/GenBank/DDBJ whole genome shotgun (WGS) entry which is preliminary data.</text>
</comment>
<comment type="similarity">
    <text evidence="7">Belongs to the binding-protein-dependent transport system permease family.</text>
</comment>
<feature type="domain" description="ABC transmembrane type-1" evidence="8">
    <location>
        <begin position="16"/>
        <end position="197"/>
    </location>
</feature>
<dbReference type="Gene3D" id="1.10.3720.10">
    <property type="entry name" value="MetI-like"/>
    <property type="match status" value="1"/>
</dbReference>
<evidence type="ECO:0000256" key="4">
    <source>
        <dbReference type="ARBA" id="ARBA00022692"/>
    </source>
</evidence>
<keyword evidence="6 7" id="KW-0472">Membrane</keyword>
<dbReference type="GO" id="GO:0055085">
    <property type="term" value="P:transmembrane transport"/>
    <property type="evidence" value="ECO:0007669"/>
    <property type="project" value="InterPro"/>
</dbReference>
<keyword evidence="3" id="KW-1003">Cell membrane</keyword>
<evidence type="ECO:0000256" key="2">
    <source>
        <dbReference type="ARBA" id="ARBA00022448"/>
    </source>
</evidence>
<dbReference type="Pfam" id="PF00528">
    <property type="entry name" value="BPD_transp_1"/>
    <property type="match status" value="1"/>
</dbReference>
<evidence type="ECO:0000256" key="1">
    <source>
        <dbReference type="ARBA" id="ARBA00004651"/>
    </source>
</evidence>
<dbReference type="InterPro" id="IPR000515">
    <property type="entry name" value="MetI-like"/>
</dbReference>
<dbReference type="CDD" id="cd06261">
    <property type="entry name" value="TM_PBP2"/>
    <property type="match status" value="1"/>
</dbReference>
<dbReference type="PROSITE" id="PS50928">
    <property type="entry name" value="ABC_TM1"/>
    <property type="match status" value="1"/>
</dbReference>
<dbReference type="AlphaFoldDB" id="A0A2V1K5N4"/>
<feature type="transmembrane region" description="Helical" evidence="7">
    <location>
        <begin position="81"/>
        <end position="101"/>
    </location>
</feature>
<evidence type="ECO:0000256" key="3">
    <source>
        <dbReference type="ARBA" id="ARBA00022475"/>
    </source>
</evidence>
<dbReference type="PANTHER" id="PTHR30151:SF20">
    <property type="entry name" value="ABC TRANSPORTER PERMEASE PROTEIN HI_0355-RELATED"/>
    <property type="match status" value="1"/>
</dbReference>
<organism evidence="9 10">
    <name type="scientific">Ancrocorticia populi</name>
    <dbReference type="NCBI Taxonomy" id="2175228"/>
    <lineage>
        <taxon>Bacteria</taxon>
        <taxon>Bacillati</taxon>
        <taxon>Actinomycetota</taxon>
        <taxon>Actinomycetes</taxon>
        <taxon>Actinomycetales</taxon>
        <taxon>Actinomycetaceae</taxon>
        <taxon>Ancrocorticia</taxon>
    </lineage>
</organism>
<evidence type="ECO:0000256" key="5">
    <source>
        <dbReference type="ARBA" id="ARBA00022989"/>
    </source>
</evidence>
<keyword evidence="5 7" id="KW-1133">Transmembrane helix</keyword>
<dbReference type="Proteomes" id="UP000245283">
    <property type="component" value="Unassembled WGS sequence"/>
</dbReference>
<dbReference type="EMBL" id="QETB01000003">
    <property type="protein sequence ID" value="PWF26614.1"/>
    <property type="molecule type" value="Genomic_DNA"/>
</dbReference>
<sequence>MRLISGLNQGYLASALGITVQEALLGCFFAAVLGIPLGYAIGKSKLFARIIQPYVAASQAIPAVAIAPLLTIWIGYGLSSIVVLCTIMVIFPVVVSTSVGVRHIDKDIIGAARLDGAGGFTLFRTMELPLAAPGILAGLRTGFTLSITGAVVGEMIIGGNGLGMILISAQGAGDIRGMFAAIVLLAASAMSIYGIISLVEWRVNREIKEHRFRVFSHSRKES</sequence>
<evidence type="ECO:0000313" key="9">
    <source>
        <dbReference type="EMBL" id="PWF26614.1"/>
    </source>
</evidence>
<dbReference type="SUPFAM" id="SSF161098">
    <property type="entry name" value="MetI-like"/>
    <property type="match status" value="1"/>
</dbReference>
<reference evidence="10" key="1">
    <citation type="submission" date="2018-05" db="EMBL/GenBank/DDBJ databases">
        <authorList>
            <person name="Li Y."/>
        </authorList>
    </citation>
    <scope>NUCLEOTIDE SEQUENCE [LARGE SCALE GENOMIC DNA]</scope>
    <source>
        <strain evidence="10">sk1b4</strain>
    </source>
</reference>
<dbReference type="OrthoDB" id="9801163at2"/>
<feature type="transmembrane region" description="Helical" evidence="7">
    <location>
        <begin position="179"/>
        <end position="201"/>
    </location>
</feature>
<keyword evidence="10" id="KW-1185">Reference proteome</keyword>
<comment type="subcellular location">
    <subcellularLocation>
        <location evidence="1 7">Cell membrane</location>
        <topology evidence="1 7">Multi-pass membrane protein</topology>
    </subcellularLocation>
</comment>
<name>A0A2V1K5N4_9ACTO</name>
<proteinExistence type="inferred from homology"/>
<dbReference type="PANTHER" id="PTHR30151">
    <property type="entry name" value="ALKANE SULFONATE ABC TRANSPORTER-RELATED, MEMBRANE SUBUNIT"/>
    <property type="match status" value="1"/>
</dbReference>
<feature type="transmembrane region" description="Helical" evidence="7">
    <location>
        <begin position="54"/>
        <end position="75"/>
    </location>
</feature>
<dbReference type="GO" id="GO:0005886">
    <property type="term" value="C:plasma membrane"/>
    <property type="evidence" value="ECO:0007669"/>
    <property type="project" value="UniProtKB-SubCell"/>
</dbReference>
<evidence type="ECO:0000313" key="10">
    <source>
        <dbReference type="Proteomes" id="UP000245283"/>
    </source>
</evidence>
<evidence type="ECO:0000256" key="7">
    <source>
        <dbReference type="RuleBase" id="RU363032"/>
    </source>
</evidence>
<evidence type="ECO:0000256" key="6">
    <source>
        <dbReference type="ARBA" id="ARBA00023136"/>
    </source>
</evidence>
<keyword evidence="2 7" id="KW-0813">Transport</keyword>
<gene>
    <name evidence="9" type="ORF">DD236_05790</name>
</gene>
<accession>A0A2V1K5N4</accession>
<feature type="transmembrane region" description="Helical" evidence="7">
    <location>
        <begin position="23"/>
        <end position="42"/>
    </location>
</feature>